<dbReference type="SUPFAM" id="SSF81296">
    <property type="entry name" value="E set domains"/>
    <property type="match status" value="1"/>
</dbReference>
<evidence type="ECO:0000313" key="4">
    <source>
        <dbReference type="Proteomes" id="UP000717515"/>
    </source>
</evidence>
<accession>A0A9P8D299</accession>
<dbReference type="CDD" id="cd02859">
    <property type="entry name" value="E_set_AMPKbeta_like_N"/>
    <property type="match status" value="1"/>
</dbReference>
<evidence type="ECO:0008006" key="5">
    <source>
        <dbReference type="Google" id="ProtNLM"/>
    </source>
</evidence>
<feature type="compositionally biased region" description="Polar residues" evidence="1">
    <location>
        <begin position="181"/>
        <end position="196"/>
    </location>
</feature>
<dbReference type="AlphaFoldDB" id="A0A9P8D299"/>
<dbReference type="InterPro" id="IPR013783">
    <property type="entry name" value="Ig-like_fold"/>
</dbReference>
<feature type="region of interest" description="Disordered" evidence="1">
    <location>
        <begin position="548"/>
        <end position="581"/>
    </location>
</feature>
<proteinExistence type="predicted"/>
<feature type="region of interest" description="Disordered" evidence="1">
    <location>
        <begin position="30"/>
        <end position="96"/>
    </location>
</feature>
<feature type="region of interest" description="Disordered" evidence="1">
    <location>
        <begin position="124"/>
        <end position="196"/>
    </location>
</feature>
<feature type="region of interest" description="Disordered" evidence="1">
    <location>
        <begin position="833"/>
        <end position="877"/>
    </location>
</feature>
<feature type="compositionally biased region" description="Low complexity" evidence="1">
    <location>
        <begin position="838"/>
        <end position="858"/>
    </location>
</feature>
<protein>
    <recommendedName>
        <fullName evidence="5">AMP-activated protein kinase glycogen-binding domain-containing protein</fullName>
    </recommendedName>
</protein>
<evidence type="ECO:0000256" key="2">
    <source>
        <dbReference type="SAM" id="SignalP"/>
    </source>
</evidence>
<feature type="compositionally biased region" description="Low complexity" evidence="1">
    <location>
        <begin position="136"/>
        <end position="166"/>
    </location>
</feature>
<gene>
    <name evidence="3" type="ORF">KVV02_000864</name>
</gene>
<keyword evidence="2" id="KW-0732">Signal</keyword>
<feature type="compositionally biased region" description="Basic and acidic residues" evidence="1">
    <location>
        <begin position="559"/>
        <end position="572"/>
    </location>
</feature>
<feature type="compositionally biased region" description="Polar residues" evidence="1">
    <location>
        <begin position="45"/>
        <end position="55"/>
    </location>
</feature>
<feature type="region of interest" description="Disordered" evidence="1">
    <location>
        <begin position="451"/>
        <end position="473"/>
    </location>
</feature>
<feature type="compositionally biased region" description="Basic residues" evidence="1">
    <location>
        <begin position="167"/>
        <end position="178"/>
    </location>
</feature>
<dbReference type="EMBL" id="JAIFTL010000008">
    <property type="protein sequence ID" value="KAG9327148.1"/>
    <property type="molecule type" value="Genomic_DNA"/>
</dbReference>
<organism evidence="3 4">
    <name type="scientific">Mortierella alpina</name>
    <name type="common">Oleaginous fungus</name>
    <name type="synonym">Mortierella renispora</name>
    <dbReference type="NCBI Taxonomy" id="64518"/>
    <lineage>
        <taxon>Eukaryota</taxon>
        <taxon>Fungi</taxon>
        <taxon>Fungi incertae sedis</taxon>
        <taxon>Mucoromycota</taxon>
        <taxon>Mortierellomycotina</taxon>
        <taxon>Mortierellomycetes</taxon>
        <taxon>Mortierellales</taxon>
        <taxon>Mortierellaceae</taxon>
        <taxon>Mortierella</taxon>
    </lineage>
</organism>
<feature type="compositionally biased region" description="Polar residues" evidence="1">
    <location>
        <begin position="85"/>
        <end position="95"/>
    </location>
</feature>
<dbReference type="InterPro" id="IPR014756">
    <property type="entry name" value="Ig_E-set"/>
</dbReference>
<comment type="caution">
    <text evidence="3">The sequence shown here is derived from an EMBL/GenBank/DDBJ whole genome shotgun (WGS) entry which is preliminary data.</text>
</comment>
<feature type="signal peptide" evidence="2">
    <location>
        <begin position="1"/>
        <end position="24"/>
    </location>
</feature>
<feature type="compositionally biased region" description="Basic residues" evidence="1">
    <location>
        <begin position="124"/>
        <end position="135"/>
    </location>
</feature>
<dbReference type="Gene3D" id="2.60.40.10">
    <property type="entry name" value="Immunoglobulins"/>
    <property type="match status" value="1"/>
</dbReference>
<feature type="chain" id="PRO_5040507703" description="AMP-activated protein kinase glycogen-binding domain-containing protein" evidence="2">
    <location>
        <begin position="25"/>
        <end position="959"/>
    </location>
</feature>
<evidence type="ECO:0000313" key="3">
    <source>
        <dbReference type="EMBL" id="KAG9327148.1"/>
    </source>
</evidence>
<dbReference type="Proteomes" id="UP000717515">
    <property type="component" value="Unassembled WGS sequence"/>
</dbReference>
<evidence type="ECO:0000256" key="1">
    <source>
        <dbReference type="SAM" id="MobiDB-lite"/>
    </source>
</evidence>
<sequence>MAVVKSHQTLEALLPFLPLSLTAASDPQALLPPLSDSDPHPHPHSTSLVLSSRPTPESHHSHSHLHTATTTTTAARRHRDSSSAQISPNRISPDSSIPAATCIQISLQPTPTFKLVKPKCPHLHQRNRNRRHHHQQQQQQHPLNSHSHPSHSSHSSHSSSHYCHTSSHTHARAQHRHTHNDSMTSHAQYSSSTLSGSNTIPVKFSFPTSFNASTPAKVQVTGTFNAWQRTEPLVCNQDGTRFEGEVSIHLEKIQDEQDKGQQQQQQQQQQDTGRSKILFKFVLDDNQWVTDPDQAIERDYAGNLNNVLFLDHIPRVIAVADTTSDNACSNENRVHTPAAAAVVAAAPSPAETGESEEERIARLKQEVDDDATIRQLGGGMWGTPFFAVNDPADLPEHFTDNAESCVSVMEDVAIADVSNEEVTLDNQHRHQDAETATPNAAAQALEVVPELTQENQVAPEKKEEQGEQEEEDEDDKIIRALGGGMWGTPFFAVNDPTDLPEHFTNNPESSVSTAEEVEVAAVPNELVADKHHQETEAEIRSAVSKTIEAVPEVSQEKQTAPEKKEEQEREQELEQEDEDEDDKIIRALGGGMWGTPFFQVNDPAVLPEHFVEAVSASHPGAVATVDTIKEVEVEEDEVQTTIVQARDISTPQDVHKGEVLRDQIFDTVEGTLTETVVETTEDTVIEAADGSVLEETFTTNIEDTISGQLHESVIEVIETVDDIEPVLEPKVPSSPSSSSAPIVIMSETETIKVTHGEDGVDTTVLEETITFTDGPEVDSSSLHSLTTGIKPVQSGESILVEQLPAVVVVISPSDGGTAIVGDASPAIDESVDTVPSLTHSQTTGTVSSTSVSSQPATVNTGKGSVHGDDNDGDDDYGEVVLQSKPVHRPSDSAVAIMGDAKPSADLSAATLATLPTTLAEASETSKITATAIGASTTDTKTEKLEKRKSIWKKIKKVLA</sequence>
<reference evidence="3" key="1">
    <citation type="submission" date="2021-07" db="EMBL/GenBank/DDBJ databases">
        <title>Draft genome of Mortierella alpina, strain LL118, isolated from an aspen leaf litter sample.</title>
        <authorList>
            <person name="Yang S."/>
            <person name="Vinatzer B.A."/>
        </authorList>
    </citation>
    <scope>NUCLEOTIDE SEQUENCE</scope>
    <source>
        <strain evidence="3">LL118</strain>
    </source>
</reference>
<name>A0A9P8D299_MORAP</name>